<keyword evidence="2" id="KW-0378">Hydrolase</keyword>
<evidence type="ECO:0000313" key="2">
    <source>
        <dbReference type="EMBL" id="MCX2981892.1"/>
    </source>
</evidence>
<dbReference type="SUPFAM" id="SSF54427">
    <property type="entry name" value="NTF2-like"/>
    <property type="match status" value="1"/>
</dbReference>
<dbReference type="Proteomes" id="UP001143362">
    <property type="component" value="Unassembled WGS sequence"/>
</dbReference>
<comment type="caution">
    <text evidence="2">The sequence shown here is derived from an EMBL/GenBank/DDBJ whole genome shotgun (WGS) entry which is preliminary data.</text>
</comment>
<dbReference type="EMBL" id="SHNN01000002">
    <property type="protein sequence ID" value="MCX2981892.1"/>
    <property type="molecule type" value="Genomic_DNA"/>
</dbReference>
<evidence type="ECO:0000313" key="3">
    <source>
        <dbReference type="Proteomes" id="UP001143362"/>
    </source>
</evidence>
<dbReference type="InterPro" id="IPR013100">
    <property type="entry name" value="LEH"/>
</dbReference>
<evidence type="ECO:0000259" key="1">
    <source>
        <dbReference type="Pfam" id="PF07858"/>
    </source>
</evidence>
<dbReference type="InterPro" id="IPR032710">
    <property type="entry name" value="NTF2-like_dom_sf"/>
</dbReference>
<accession>A0ABT3THU6</accession>
<organism evidence="2 3">
    <name type="scientific">Candidatus Litorirhabdus singularis</name>
    <dbReference type="NCBI Taxonomy" id="2518993"/>
    <lineage>
        <taxon>Bacteria</taxon>
        <taxon>Pseudomonadati</taxon>
        <taxon>Pseudomonadota</taxon>
        <taxon>Gammaproteobacteria</taxon>
        <taxon>Cellvibrionales</taxon>
        <taxon>Halieaceae</taxon>
        <taxon>Candidatus Litorirhabdus</taxon>
    </lineage>
</organism>
<feature type="domain" description="Limonene-1,2-epoxide hydrolase" evidence="1">
    <location>
        <begin position="6"/>
        <end position="123"/>
    </location>
</feature>
<gene>
    <name evidence="2" type="ORF">EYC98_13600</name>
</gene>
<protein>
    <submittedName>
        <fullName evidence="2">Limonene-1,2-epoxide hydrolase</fullName>
    </submittedName>
</protein>
<dbReference type="Pfam" id="PF07858">
    <property type="entry name" value="LEH"/>
    <property type="match status" value="1"/>
</dbReference>
<sequence>MATNSDLVQQFCGLWSSMDIDRIVECFTDDAIYTNIPIDPPNVGKDMIRTTIEGFTGMASTVEFVVLNQSESASGVVMNERIDRFLMGDKWVELPVMGVFELRDGKICHWRDYFDMNQFMGQMPA</sequence>
<dbReference type="GO" id="GO:0016787">
    <property type="term" value="F:hydrolase activity"/>
    <property type="evidence" value="ECO:0007669"/>
    <property type="project" value="UniProtKB-KW"/>
</dbReference>
<keyword evidence="3" id="KW-1185">Reference proteome</keyword>
<dbReference type="Gene3D" id="3.10.450.50">
    <property type="match status" value="1"/>
</dbReference>
<name>A0ABT3THU6_9GAMM</name>
<dbReference type="RefSeq" id="WP_279245887.1">
    <property type="nucleotide sequence ID" value="NZ_SHNN01000002.1"/>
</dbReference>
<proteinExistence type="predicted"/>
<reference evidence="2" key="1">
    <citation type="submission" date="2019-02" db="EMBL/GenBank/DDBJ databases">
        <authorList>
            <person name="Li S.-H."/>
        </authorList>
    </citation>
    <scope>NUCLEOTIDE SEQUENCE</scope>
    <source>
        <strain evidence="2">IMCC14734</strain>
    </source>
</reference>